<organism evidence="1 2">
    <name type="scientific">Gimesia benthica</name>
    <dbReference type="NCBI Taxonomy" id="2608982"/>
    <lineage>
        <taxon>Bacteria</taxon>
        <taxon>Pseudomonadati</taxon>
        <taxon>Planctomycetota</taxon>
        <taxon>Planctomycetia</taxon>
        <taxon>Planctomycetales</taxon>
        <taxon>Planctomycetaceae</taxon>
        <taxon>Gimesia</taxon>
    </lineage>
</organism>
<evidence type="ECO:0000313" key="1">
    <source>
        <dbReference type="EMBL" id="QGQ23976.1"/>
    </source>
</evidence>
<reference evidence="1 2" key="1">
    <citation type="submission" date="2019-09" db="EMBL/GenBank/DDBJ databases">
        <title>Gimesia benthica sp. nov., a novel bacterium isolated from deep-sea water of the Northwest Indian Ocean.</title>
        <authorList>
            <person name="Dai X."/>
        </authorList>
    </citation>
    <scope>NUCLEOTIDE SEQUENCE [LARGE SCALE GENOMIC DNA]</scope>
    <source>
        <strain evidence="1 2">E7</strain>
    </source>
</reference>
<protein>
    <submittedName>
        <fullName evidence="1">Uncharacterized protein</fullName>
    </submittedName>
</protein>
<gene>
    <name evidence="1" type="ORF">F1728_15370</name>
</gene>
<dbReference type="AlphaFoldDB" id="A0A6I6AD80"/>
<dbReference type="Proteomes" id="UP000427281">
    <property type="component" value="Chromosome"/>
</dbReference>
<dbReference type="RefSeq" id="WP_155364871.1">
    <property type="nucleotide sequence ID" value="NZ_CP043930.1"/>
</dbReference>
<proteinExistence type="predicted"/>
<keyword evidence="2" id="KW-1185">Reference proteome</keyword>
<name>A0A6I6AD80_9PLAN</name>
<dbReference type="KEGG" id="gim:F1728_15370"/>
<evidence type="ECO:0000313" key="2">
    <source>
        <dbReference type="Proteomes" id="UP000427281"/>
    </source>
</evidence>
<dbReference type="EMBL" id="CP043930">
    <property type="protein sequence ID" value="QGQ23976.1"/>
    <property type="molecule type" value="Genomic_DNA"/>
</dbReference>
<accession>A0A6I6AD80</accession>
<sequence>MEPIDLRALSAPLEALRPRLEEAYQHLDKKWCEISECLKSLPIPGNVSVIIPSDDHHPEDYLTLEWGKFKGKKRIYFSYHNFNPSPYGDYEVTTIPYEEWSGEQRIAMLEHVPSLFAAAAEETEKFIKRAHR</sequence>